<dbReference type="RefSeq" id="WP_265217662.1">
    <property type="nucleotide sequence ID" value="NZ_JAPEUL010000004.1"/>
</dbReference>
<dbReference type="Proteomes" id="UP001431181">
    <property type="component" value="Unassembled WGS sequence"/>
</dbReference>
<comment type="caution">
    <text evidence="1">The sequence shown here is derived from an EMBL/GenBank/DDBJ whole genome shotgun (WGS) entry which is preliminary data.</text>
</comment>
<dbReference type="EMBL" id="JAPEUL010000004">
    <property type="protein sequence ID" value="MCW4628451.1"/>
    <property type="molecule type" value="Genomic_DNA"/>
</dbReference>
<accession>A0ABT3KD32</accession>
<evidence type="ECO:0000313" key="1">
    <source>
        <dbReference type="EMBL" id="MCW4628451.1"/>
    </source>
</evidence>
<organism evidence="1 2">
    <name type="scientific">Marinomonas rhodophyticola</name>
    <dbReference type="NCBI Taxonomy" id="2992803"/>
    <lineage>
        <taxon>Bacteria</taxon>
        <taxon>Pseudomonadati</taxon>
        <taxon>Pseudomonadota</taxon>
        <taxon>Gammaproteobacteria</taxon>
        <taxon>Oceanospirillales</taxon>
        <taxon>Oceanospirillaceae</taxon>
        <taxon>Marinomonas</taxon>
    </lineage>
</organism>
<evidence type="ECO:0000313" key="2">
    <source>
        <dbReference type="Proteomes" id="UP001431181"/>
    </source>
</evidence>
<keyword evidence="2" id="KW-1185">Reference proteome</keyword>
<gene>
    <name evidence="1" type="ORF">ONZ52_05275</name>
</gene>
<sequence length="78" mass="9130">MSISYYYQTDVARLIKNYLKEHPNSEDTVLGITDWWVKQQKIMDSMAAVDNALKILELQGEVSSVTRNNQTYFRLNDK</sequence>
<protein>
    <submittedName>
        <fullName evidence="1">Uncharacterized protein</fullName>
    </submittedName>
</protein>
<proteinExistence type="predicted"/>
<name>A0ABT3KD32_9GAMM</name>
<reference evidence="1" key="1">
    <citation type="submission" date="2022-11" db="EMBL/GenBank/DDBJ databases">
        <title>Marinomonas sp. nov., isolated from marine algae.</title>
        <authorList>
            <person name="Choi D.G."/>
            <person name="Kim J.M."/>
            <person name="Lee J.K."/>
            <person name="Baek J.H."/>
            <person name="Jeon C.O."/>
        </authorList>
    </citation>
    <scope>NUCLEOTIDE SEQUENCE</scope>
    <source>
        <strain evidence="1">KJ51-3</strain>
    </source>
</reference>